<dbReference type="AlphaFoldDB" id="A0A256LEK1"/>
<reference evidence="3 4" key="3">
    <citation type="submission" date="2017-09" db="EMBL/GenBank/DDBJ databases">
        <title>Tripartite evolution among Lactobacillus johnsonii, Lactobacillus taiwanensis, Lactobacillus reuteri and their rodent host.</title>
        <authorList>
            <person name="Wang T."/>
            <person name="Knowles S."/>
            <person name="Cheng C."/>
        </authorList>
    </citation>
    <scope>NUCLEOTIDE SEQUENCE [LARGE SCALE GENOMIC DNA]</scope>
    <source>
        <strain evidence="2 3">609q</strain>
        <strain evidence="1 4">609u</strain>
    </source>
</reference>
<name>A0A256LEK1_9LACO</name>
<proteinExistence type="predicted"/>
<evidence type="ECO:0000313" key="2">
    <source>
        <dbReference type="EMBL" id="OYR90952.1"/>
    </source>
</evidence>
<reference evidence="1" key="2">
    <citation type="submission" date="2017-05" db="EMBL/GenBank/DDBJ databases">
        <authorList>
            <person name="Lin X.B."/>
            <person name="Stothard P."/>
            <person name="Tasseva G."/>
            <person name="Walter J."/>
        </authorList>
    </citation>
    <scope>NUCLEOTIDE SEQUENCE</scope>
    <source>
        <strain evidence="1">609u</strain>
    </source>
</reference>
<dbReference type="EMBL" id="NGNV01000044">
    <property type="protein sequence ID" value="OYR87331.1"/>
    <property type="molecule type" value="Genomic_DNA"/>
</dbReference>
<accession>A0A256LEK1</accession>
<evidence type="ECO:0000313" key="1">
    <source>
        <dbReference type="EMBL" id="OYR87331.1"/>
    </source>
</evidence>
<organism evidence="2 3">
    <name type="scientific">Lactobacillus taiwanensis</name>
    <dbReference type="NCBI Taxonomy" id="508451"/>
    <lineage>
        <taxon>Bacteria</taxon>
        <taxon>Bacillati</taxon>
        <taxon>Bacillota</taxon>
        <taxon>Bacilli</taxon>
        <taxon>Lactobacillales</taxon>
        <taxon>Lactobacillaceae</taxon>
        <taxon>Lactobacillus</taxon>
    </lineage>
</organism>
<reference evidence="2 3" key="1">
    <citation type="submission" date="2017-04" db="EMBL/GenBank/DDBJ databases">
        <authorList>
            <person name="Afonso C.L."/>
            <person name="Miller P.J."/>
            <person name="Scott M.A."/>
            <person name="Spackman E."/>
            <person name="Goraichik I."/>
            <person name="Dimitrov K.M."/>
            <person name="Suarez D.L."/>
            <person name="Swayne D.E."/>
        </authorList>
    </citation>
    <scope>NUCLEOTIDE SEQUENCE [LARGE SCALE GENOMIC DNA]</scope>
    <source>
        <strain evidence="2 3">609q</strain>
    </source>
</reference>
<dbReference type="Proteomes" id="UP000215828">
    <property type="component" value="Unassembled WGS sequence"/>
</dbReference>
<evidence type="ECO:0000313" key="4">
    <source>
        <dbReference type="Proteomes" id="UP000216316"/>
    </source>
</evidence>
<gene>
    <name evidence="1" type="ORF">CBF53_07730</name>
    <name evidence="2" type="ORF">CBF70_07175</name>
</gene>
<keyword evidence="4" id="KW-1185">Reference proteome</keyword>
<comment type="caution">
    <text evidence="2">The sequence shown here is derived from an EMBL/GenBank/DDBJ whole genome shotgun (WGS) entry which is preliminary data.</text>
</comment>
<dbReference type="NCBIfam" id="NF047360">
    <property type="entry name" value="tail_chap_PVL"/>
    <property type="match status" value="1"/>
</dbReference>
<dbReference type="EMBL" id="NGNX01000033">
    <property type="protein sequence ID" value="OYR90952.1"/>
    <property type="molecule type" value="Genomic_DNA"/>
</dbReference>
<sequence>MKETIKLYEDGEYKTYERDMAKIPLTVEDWMNASELDIAQHNYSTRMAGNKPMKAKDAQDLVKADVKFVVNYFRNQFTPDQAMKGIAPRVMVEEFNRWYNQSAGALDIGNEKGDQKK</sequence>
<dbReference type="RefSeq" id="WP_094496317.1">
    <property type="nucleotide sequence ID" value="NZ_NGNV01000044.1"/>
</dbReference>
<evidence type="ECO:0008006" key="5">
    <source>
        <dbReference type="Google" id="ProtNLM"/>
    </source>
</evidence>
<protein>
    <recommendedName>
        <fullName evidence="5">Phage tail protein</fullName>
    </recommendedName>
</protein>
<dbReference type="InterPro" id="IPR057006">
    <property type="entry name" value="Phage_TAC_19"/>
</dbReference>
<dbReference type="Pfam" id="PF23857">
    <property type="entry name" value="Phage_TAC_19"/>
    <property type="match status" value="1"/>
</dbReference>
<evidence type="ECO:0000313" key="3">
    <source>
        <dbReference type="Proteomes" id="UP000215828"/>
    </source>
</evidence>
<dbReference type="Proteomes" id="UP000216316">
    <property type="component" value="Unassembled WGS sequence"/>
</dbReference>